<keyword evidence="1" id="KW-0805">Transcription regulation</keyword>
<name>A0A1U7NJR6_9FIRM</name>
<dbReference type="InterPro" id="IPR011006">
    <property type="entry name" value="CheY-like_superfamily"/>
</dbReference>
<proteinExistence type="predicted"/>
<dbReference type="InterPro" id="IPR001867">
    <property type="entry name" value="OmpR/PhoB-type_DNA-bd"/>
</dbReference>
<dbReference type="GO" id="GO:0000976">
    <property type="term" value="F:transcription cis-regulatory region binding"/>
    <property type="evidence" value="ECO:0007669"/>
    <property type="project" value="TreeGrafter"/>
</dbReference>
<feature type="modified residue" description="4-aspartylphosphate" evidence="4">
    <location>
        <position position="52"/>
    </location>
</feature>
<keyword evidence="3" id="KW-0804">Transcription</keyword>
<organism evidence="8 9">
    <name type="scientific">Dubosiella newyorkensis</name>
    <dbReference type="NCBI Taxonomy" id="1862672"/>
    <lineage>
        <taxon>Bacteria</taxon>
        <taxon>Bacillati</taxon>
        <taxon>Bacillota</taxon>
        <taxon>Erysipelotrichia</taxon>
        <taxon>Erysipelotrichales</taxon>
        <taxon>Erysipelotrichaceae</taxon>
        <taxon>Dubosiella</taxon>
    </lineage>
</organism>
<dbReference type="SMART" id="SM00862">
    <property type="entry name" value="Trans_reg_C"/>
    <property type="match status" value="1"/>
</dbReference>
<dbReference type="PROSITE" id="PS51755">
    <property type="entry name" value="OMPR_PHOB"/>
    <property type="match status" value="1"/>
</dbReference>
<dbReference type="InterPro" id="IPR036388">
    <property type="entry name" value="WH-like_DNA-bd_sf"/>
</dbReference>
<dbReference type="InterPro" id="IPR001789">
    <property type="entry name" value="Sig_transdc_resp-reg_receiver"/>
</dbReference>
<dbReference type="Gene3D" id="3.40.50.2300">
    <property type="match status" value="1"/>
</dbReference>
<evidence type="ECO:0000256" key="2">
    <source>
        <dbReference type="ARBA" id="ARBA00023125"/>
    </source>
</evidence>
<dbReference type="GO" id="GO:0032993">
    <property type="term" value="C:protein-DNA complex"/>
    <property type="evidence" value="ECO:0007669"/>
    <property type="project" value="TreeGrafter"/>
</dbReference>
<dbReference type="Pfam" id="PF00072">
    <property type="entry name" value="Response_reg"/>
    <property type="match status" value="1"/>
</dbReference>
<evidence type="ECO:0000256" key="4">
    <source>
        <dbReference type="PROSITE-ProRule" id="PRU00169"/>
    </source>
</evidence>
<keyword evidence="2 5" id="KW-0238">DNA-binding</keyword>
<dbReference type="PANTHER" id="PTHR48111:SF43">
    <property type="entry name" value="STAGE 0 SPORULATION PROTEIN A HOMOLOG"/>
    <property type="match status" value="1"/>
</dbReference>
<evidence type="ECO:0000313" key="8">
    <source>
        <dbReference type="EMBL" id="OLU43890.1"/>
    </source>
</evidence>
<gene>
    <name evidence="8" type="ORF">BO225_11545</name>
</gene>
<dbReference type="GO" id="GO:0000156">
    <property type="term" value="F:phosphorelay response regulator activity"/>
    <property type="evidence" value="ECO:0007669"/>
    <property type="project" value="TreeGrafter"/>
</dbReference>
<keyword evidence="9" id="KW-1185">Reference proteome</keyword>
<dbReference type="EMBL" id="MPKA01000139">
    <property type="protein sequence ID" value="OLU43890.1"/>
    <property type="molecule type" value="Genomic_DNA"/>
</dbReference>
<evidence type="ECO:0000256" key="5">
    <source>
        <dbReference type="PROSITE-ProRule" id="PRU01091"/>
    </source>
</evidence>
<dbReference type="InterPro" id="IPR039420">
    <property type="entry name" value="WalR-like"/>
</dbReference>
<evidence type="ECO:0000256" key="3">
    <source>
        <dbReference type="ARBA" id="ARBA00023163"/>
    </source>
</evidence>
<dbReference type="SMART" id="SM00448">
    <property type="entry name" value="REC"/>
    <property type="match status" value="1"/>
</dbReference>
<evidence type="ECO:0000259" key="6">
    <source>
        <dbReference type="PROSITE" id="PS50110"/>
    </source>
</evidence>
<dbReference type="STRING" id="1862672.BO225_11545"/>
<comment type="caution">
    <text evidence="8">The sequence shown here is derived from an EMBL/GenBank/DDBJ whole genome shotgun (WGS) entry which is preliminary data.</text>
</comment>
<evidence type="ECO:0000259" key="7">
    <source>
        <dbReference type="PROSITE" id="PS51755"/>
    </source>
</evidence>
<protein>
    <submittedName>
        <fullName evidence="8">DNA-binding response regulator</fullName>
    </submittedName>
</protein>
<accession>A0A1U7NJR6</accession>
<dbReference type="RefSeq" id="WP_076342374.1">
    <property type="nucleotide sequence ID" value="NZ_CAMNTW010000028.1"/>
</dbReference>
<dbReference type="SUPFAM" id="SSF52172">
    <property type="entry name" value="CheY-like"/>
    <property type="match status" value="1"/>
</dbReference>
<dbReference type="OrthoDB" id="9790442at2"/>
<reference evidence="8 9" key="1">
    <citation type="submission" date="2016-11" db="EMBL/GenBank/DDBJ databases">
        <title>Description of two novel members of the family Erysipelotrichaceae: Ileibacterium lipovorans gen. nov., sp. nov. and Dubosiella newyorkensis, gen. nov., sp. nov.</title>
        <authorList>
            <person name="Cox L.M."/>
            <person name="Sohn J."/>
            <person name="Tyrrell K.L."/>
            <person name="Citron D.M."/>
            <person name="Lawson P.A."/>
            <person name="Patel N.B."/>
            <person name="Iizumi T."/>
            <person name="Perez-Perez G.I."/>
            <person name="Goldstein E.J."/>
            <person name="Blaser M.J."/>
        </authorList>
    </citation>
    <scope>NUCLEOTIDE SEQUENCE [LARGE SCALE GENOMIC DNA]</scope>
    <source>
        <strain evidence="8 9">NYU-BL-A4</strain>
    </source>
</reference>
<sequence>MYKIMIIEDDKIIAREMKTFLESWDYQGILVHDFHQVLEEWQNTNPDLILMDISLPYKNGYYWTEQIRKYSKVPIIFISSRNDNMNIVMALSQGGDDFIAKPFDLQVLLYKIKALLRRTYDFSGKTEWLEQNGVRFNMDENLVTYQDRSVELTKNEGKILRLLMEKKDKIVRREELMEYLWKTDYYVDENALSVNINRLRKKLERIGIHDFIQTKKGLGYLV</sequence>
<evidence type="ECO:0000256" key="1">
    <source>
        <dbReference type="ARBA" id="ARBA00023015"/>
    </source>
</evidence>
<dbReference type="GeneID" id="78276563"/>
<dbReference type="GO" id="GO:0006355">
    <property type="term" value="P:regulation of DNA-templated transcription"/>
    <property type="evidence" value="ECO:0007669"/>
    <property type="project" value="InterPro"/>
</dbReference>
<dbReference type="Gene3D" id="1.10.10.10">
    <property type="entry name" value="Winged helix-like DNA-binding domain superfamily/Winged helix DNA-binding domain"/>
    <property type="match status" value="1"/>
</dbReference>
<dbReference type="InterPro" id="IPR016032">
    <property type="entry name" value="Sig_transdc_resp-reg_C-effctor"/>
</dbReference>
<feature type="domain" description="Response regulatory" evidence="6">
    <location>
        <begin position="3"/>
        <end position="116"/>
    </location>
</feature>
<keyword evidence="4" id="KW-0597">Phosphoprotein</keyword>
<evidence type="ECO:0000313" key="9">
    <source>
        <dbReference type="Proteomes" id="UP000186705"/>
    </source>
</evidence>
<dbReference type="GO" id="GO:0005829">
    <property type="term" value="C:cytosol"/>
    <property type="evidence" value="ECO:0007669"/>
    <property type="project" value="TreeGrafter"/>
</dbReference>
<dbReference type="AlphaFoldDB" id="A0A1U7NJR6"/>
<dbReference type="Pfam" id="PF00486">
    <property type="entry name" value="Trans_reg_C"/>
    <property type="match status" value="1"/>
</dbReference>
<feature type="DNA-binding region" description="OmpR/PhoB-type" evidence="5">
    <location>
        <begin position="126"/>
        <end position="222"/>
    </location>
</feature>
<dbReference type="PROSITE" id="PS50110">
    <property type="entry name" value="RESPONSE_REGULATORY"/>
    <property type="match status" value="1"/>
</dbReference>
<dbReference type="SUPFAM" id="SSF46894">
    <property type="entry name" value="C-terminal effector domain of the bipartite response regulators"/>
    <property type="match status" value="1"/>
</dbReference>
<dbReference type="PANTHER" id="PTHR48111">
    <property type="entry name" value="REGULATOR OF RPOS"/>
    <property type="match status" value="1"/>
</dbReference>
<feature type="domain" description="OmpR/PhoB-type" evidence="7">
    <location>
        <begin position="126"/>
        <end position="222"/>
    </location>
</feature>
<dbReference type="Proteomes" id="UP000186705">
    <property type="component" value="Unassembled WGS sequence"/>
</dbReference>
<dbReference type="CDD" id="cd00383">
    <property type="entry name" value="trans_reg_C"/>
    <property type="match status" value="1"/>
</dbReference>